<dbReference type="Pfam" id="PF21467">
    <property type="entry name" value="BetaGal_gal-bd"/>
    <property type="match status" value="1"/>
</dbReference>
<reference evidence="9" key="1">
    <citation type="submission" date="2022-10" db="EMBL/GenBank/DDBJ databases">
        <title>Luteolibacter sp. GHJ8, whole genome shotgun sequencing project.</title>
        <authorList>
            <person name="Zhao G."/>
            <person name="Shen L."/>
        </authorList>
    </citation>
    <scope>NUCLEOTIDE SEQUENCE</scope>
    <source>
        <strain evidence="9">GHJ8</strain>
    </source>
</reference>
<dbReference type="PROSITE" id="PS01182">
    <property type="entry name" value="GLYCOSYL_HYDROL_F35"/>
    <property type="match status" value="1"/>
</dbReference>
<accession>A0ABT3G5B2</accession>
<dbReference type="SUPFAM" id="SSF51445">
    <property type="entry name" value="(Trans)glycosidases"/>
    <property type="match status" value="1"/>
</dbReference>
<feature type="domain" description="Glycoside hydrolase 35 catalytic" evidence="6">
    <location>
        <begin position="49"/>
        <end position="364"/>
    </location>
</feature>
<evidence type="ECO:0000259" key="8">
    <source>
        <dbReference type="Pfam" id="PF21467"/>
    </source>
</evidence>
<dbReference type="PRINTS" id="PR00742">
    <property type="entry name" value="GLHYDRLASE35"/>
</dbReference>
<comment type="caution">
    <text evidence="9">The sequence shown here is derived from an EMBL/GenBank/DDBJ whole genome shotgun (WGS) entry which is preliminary data.</text>
</comment>
<keyword evidence="10" id="KW-1185">Reference proteome</keyword>
<evidence type="ECO:0000256" key="1">
    <source>
        <dbReference type="ARBA" id="ARBA00009809"/>
    </source>
</evidence>
<dbReference type="Gene3D" id="3.20.20.80">
    <property type="entry name" value="Glycosidases"/>
    <property type="match status" value="1"/>
</dbReference>
<dbReference type="SUPFAM" id="SSF49785">
    <property type="entry name" value="Galactose-binding domain-like"/>
    <property type="match status" value="1"/>
</dbReference>
<dbReference type="InterPro" id="IPR008979">
    <property type="entry name" value="Galactose-bd-like_sf"/>
</dbReference>
<evidence type="ECO:0000256" key="2">
    <source>
        <dbReference type="ARBA" id="ARBA00022801"/>
    </source>
</evidence>
<evidence type="ECO:0000256" key="5">
    <source>
        <dbReference type="RuleBase" id="RU003679"/>
    </source>
</evidence>
<name>A0ABT3G5B2_9BACT</name>
<feature type="domain" description="Beta-galactosidase 1-like first all-beta" evidence="7">
    <location>
        <begin position="409"/>
        <end position="499"/>
    </location>
</feature>
<sequence length="634" mass="69765">MIGLLIRGIAAEAAKVLRPAWLASSCVASMFFGAIAPVEAGSFEVGQKQFLLDGKPFQIRSGEIHYSRVPAAEWRNRIRMAKAMGLNTICTYVFWNYHEAKPGEFHFSGEKDVAQFIRICGEEGMKAIVRPGPYVCAEWDLGGIPAWILAEKGVKLRSTDARYLAPAKEWLKRMAVMIEPLSISKGGPVIMVQLENEYANFAADQAYLQELQSALRGGGYSGMLFTCDMAMSEALEKGGMQGMVKAVNFGRDAGDAFRQLEKVAPDQPLFTAEFWVGWFDQWQRPHHRVNLQEKSEALAWMMERKASFNLYMFHGGTTRGMWTGANLEGSRYRPTTCGYDYDAPLDESGRPTEKYHAFRQIIAKHLKDETLPEVPASVPAGGIGAIEFKQRGDLFAALAPEAAESPLPSMEDAGLANGFILYRAAMSGPFETSLDLSLVKDRVSVLMDGSLLGTGGRSAEGQPIAIKAGEGAHRIDFLVENMGRANFGVMDGERKGLESLPEIAGAKPDYLGHRVIPADRPPEVDYRVIAESEAAPSGISLLKGGFRCDTPVDTWLDMRGFGRGVVWLNGRNLGRYWSAGPSNTIFVPAAWLSKDGENEVVLLELELPSPQLRIPTVGHQIWAGRADRPKPKRR</sequence>
<dbReference type="EMBL" id="JAPDDR010000007">
    <property type="protein sequence ID" value="MCW1914754.1"/>
    <property type="molecule type" value="Genomic_DNA"/>
</dbReference>
<dbReference type="InterPro" id="IPR017853">
    <property type="entry name" value="GH"/>
</dbReference>
<comment type="similarity">
    <text evidence="1 5">Belongs to the glycosyl hydrolase 35 family.</text>
</comment>
<keyword evidence="2 4" id="KW-0378">Hydrolase</keyword>
<dbReference type="PIRSF" id="PIRSF006336">
    <property type="entry name" value="B-gal"/>
    <property type="match status" value="1"/>
</dbReference>
<keyword evidence="3 4" id="KW-0326">Glycosidase</keyword>
<dbReference type="InterPro" id="IPR001944">
    <property type="entry name" value="Glycoside_Hdrlase_35"/>
</dbReference>
<protein>
    <recommendedName>
        <fullName evidence="4">Beta-galactosidase</fullName>
        <ecNumber evidence="4">3.2.1.23</ecNumber>
    </recommendedName>
</protein>
<dbReference type="PANTHER" id="PTHR23421">
    <property type="entry name" value="BETA-GALACTOSIDASE RELATED"/>
    <property type="match status" value="1"/>
</dbReference>
<evidence type="ECO:0000313" key="9">
    <source>
        <dbReference type="EMBL" id="MCW1914754.1"/>
    </source>
</evidence>
<evidence type="ECO:0000259" key="7">
    <source>
        <dbReference type="Pfam" id="PF21317"/>
    </source>
</evidence>
<proteinExistence type="inferred from homology"/>
<dbReference type="InterPro" id="IPR019801">
    <property type="entry name" value="Glyco_hydro_35_CS"/>
</dbReference>
<dbReference type="Pfam" id="PF01301">
    <property type="entry name" value="Glyco_hydro_35"/>
    <property type="match status" value="1"/>
</dbReference>
<dbReference type="Proteomes" id="UP001165653">
    <property type="component" value="Unassembled WGS sequence"/>
</dbReference>
<dbReference type="InterPro" id="IPR026283">
    <property type="entry name" value="B-gal_1-like"/>
</dbReference>
<dbReference type="InterPro" id="IPR048912">
    <property type="entry name" value="BetaGal1-like_ABD1"/>
</dbReference>
<dbReference type="Gene3D" id="2.60.120.260">
    <property type="entry name" value="Galactose-binding domain-like"/>
    <property type="match status" value="2"/>
</dbReference>
<feature type="domain" description="Beta-galactosidase galactose-binding" evidence="8">
    <location>
        <begin position="543"/>
        <end position="598"/>
    </location>
</feature>
<evidence type="ECO:0000256" key="4">
    <source>
        <dbReference type="RuleBase" id="RU000675"/>
    </source>
</evidence>
<evidence type="ECO:0000259" key="6">
    <source>
        <dbReference type="Pfam" id="PF01301"/>
    </source>
</evidence>
<dbReference type="Pfam" id="PF21317">
    <property type="entry name" value="BetaGal_ABD_1"/>
    <property type="match status" value="1"/>
</dbReference>
<dbReference type="InterPro" id="IPR031330">
    <property type="entry name" value="Gly_Hdrlase_35_cat"/>
</dbReference>
<comment type="catalytic activity">
    <reaction evidence="4">
        <text>Hydrolysis of terminal non-reducing beta-D-galactose residues in beta-D-galactosides.</text>
        <dbReference type="EC" id="3.2.1.23"/>
    </reaction>
</comment>
<gene>
    <name evidence="9" type="ORF">OJ996_14295</name>
</gene>
<dbReference type="EC" id="3.2.1.23" evidence="4"/>
<organism evidence="9 10">
    <name type="scientific">Luteolibacter rhizosphaerae</name>
    <dbReference type="NCBI Taxonomy" id="2989719"/>
    <lineage>
        <taxon>Bacteria</taxon>
        <taxon>Pseudomonadati</taxon>
        <taxon>Verrucomicrobiota</taxon>
        <taxon>Verrucomicrobiia</taxon>
        <taxon>Verrucomicrobiales</taxon>
        <taxon>Verrucomicrobiaceae</taxon>
        <taxon>Luteolibacter</taxon>
    </lineage>
</organism>
<evidence type="ECO:0000313" key="10">
    <source>
        <dbReference type="Proteomes" id="UP001165653"/>
    </source>
</evidence>
<dbReference type="InterPro" id="IPR048913">
    <property type="entry name" value="BetaGal_gal-bd"/>
</dbReference>
<evidence type="ECO:0000256" key="3">
    <source>
        <dbReference type="ARBA" id="ARBA00023295"/>
    </source>
</evidence>